<keyword evidence="3" id="KW-1185">Reference proteome</keyword>
<accession>A0ABY6B1G2</accession>
<dbReference type="Gene3D" id="1.10.10.2910">
    <property type="match status" value="1"/>
</dbReference>
<dbReference type="Proteomes" id="UP001064933">
    <property type="component" value="Chromosome"/>
</dbReference>
<dbReference type="InterPro" id="IPR010359">
    <property type="entry name" value="IrrE_HExxH"/>
</dbReference>
<protein>
    <submittedName>
        <fullName evidence="2">ImmA/IrrE family metallo-endopeptidase</fullName>
    </submittedName>
</protein>
<gene>
    <name evidence="2" type="ORF">N4261_03675</name>
</gene>
<feature type="domain" description="IrrE N-terminal-like" evidence="1">
    <location>
        <begin position="80"/>
        <end position="184"/>
    </location>
</feature>
<dbReference type="Pfam" id="PF06114">
    <property type="entry name" value="Peptidase_M78"/>
    <property type="match status" value="1"/>
</dbReference>
<dbReference type="EMBL" id="CP104562">
    <property type="protein sequence ID" value="UXH79047.1"/>
    <property type="molecule type" value="Genomic_DNA"/>
</dbReference>
<organism evidence="2 3">
    <name type="scientific">Roseateles amylovorans</name>
    <dbReference type="NCBI Taxonomy" id="2978473"/>
    <lineage>
        <taxon>Bacteria</taxon>
        <taxon>Pseudomonadati</taxon>
        <taxon>Pseudomonadota</taxon>
        <taxon>Betaproteobacteria</taxon>
        <taxon>Burkholderiales</taxon>
        <taxon>Sphaerotilaceae</taxon>
        <taxon>Roseateles</taxon>
    </lineage>
</organism>
<dbReference type="RefSeq" id="WP_261758867.1">
    <property type="nucleotide sequence ID" value="NZ_CP104562.2"/>
</dbReference>
<evidence type="ECO:0000259" key="1">
    <source>
        <dbReference type="Pfam" id="PF06114"/>
    </source>
</evidence>
<evidence type="ECO:0000313" key="3">
    <source>
        <dbReference type="Proteomes" id="UP001064933"/>
    </source>
</evidence>
<reference evidence="2" key="1">
    <citation type="submission" date="2022-10" db="EMBL/GenBank/DDBJ databases">
        <title>Characterization and whole genome sequencing of a new Roseateles species, isolated from fresh water.</title>
        <authorList>
            <person name="Guliayeva D.Y."/>
            <person name="Akhremchuk A.E."/>
            <person name="Sikolenko M.A."/>
            <person name="Valentovich L.N."/>
            <person name="Sidarenka A.V."/>
        </authorList>
    </citation>
    <scope>NUCLEOTIDE SEQUENCE</scope>
    <source>
        <strain evidence="2">BIM B-1768</strain>
    </source>
</reference>
<sequence>MKPDDSSLQSVELAAVERQARTLLDRASAWGRYPTPIDDILEAAKLRVAPRSMFDPAAFLAFVKRKTAEAAHTLKTALSKVLGLYDANEQIIHIDETVGRSKQTFLKLHETGHHELPTHRKIFRLFQDCEQTLAPAIADQFEREANNFARFALFQGGAFRDMAADMAIGVRTPITLSKKFGASIYASAREFARSHHRACLVIVLEPLRVVPGQAAVAEVRRVEASPSFTQRFGNPTLVRIASDEALGQLLPIGRKMTKPTPLAYRDRNGDVHECLGEAFDTKHNILILIYPTKELAGSMLVLPSHLQPLQ</sequence>
<proteinExistence type="predicted"/>
<name>A0ABY6B1G2_9BURK</name>
<evidence type="ECO:0000313" key="2">
    <source>
        <dbReference type="EMBL" id="UXH79047.1"/>
    </source>
</evidence>